<proteinExistence type="predicted"/>
<evidence type="ECO:0000313" key="2">
    <source>
        <dbReference type="EMBL" id="MFD1484421.1"/>
    </source>
</evidence>
<dbReference type="RefSeq" id="WP_125753365.1">
    <property type="nucleotide sequence ID" value="NZ_JBHTON010000008.1"/>
</dbReference>
<dbReference type="InterPro" id="IPR016181">
    <property type="entry name" value="Acyl_CoA_acyltransferase"/>
</dbReference>
<dbReference type="Proteomes" id="UP001597252">
    <property type="component" value="Unassembled WGS sequence"/>
</dbReference>
<keyword evidence="2" id="KW-0012">Acyltransferase</keyword>
<dbReference type="PROSITE" id="PS51186">
    <property type="entry name" value="GNAT"/>
    <property type="match status" value="1"/>
</dbReference>
<dbReference type="EC" id="2.3.-.-" evidence="2"/>
<dbReference type="InterPro" id="IPR000182">
    <property type="entry name" value="GNAT_dom"/>
</dbReference>
<keyword evidence="3" id="KW-1185">Reference proteome</keyword>
<dbReference type="Pfam" id="PF13527">
    <property type="entry name" value="Acetyltransf_9"/>
    <property type="match status" value="1"/>
</dbReference>
<dbReference type="SUPFAM" id="SSF55729">
    <property type="entry name" value="Acyl-CoA N-acyltransferases (Nat)"/>
    <property type="match status" value="1"/>
</dbReference>
<organism evidence="2 3">
    <name type="scientific">Lacticaseibacillus baoqingensis</name>
    <dbReference type="NCBI Taxonomy" id="2486013"/>
    <lineage>
        <taxon>Bacteria</taxon>
        <taxon>Bacillati</taxon>
        <taxon>Bacillota</taxon>
        <taxon>Bacilli</taxon>
        <taxon>Lactobacillales</taxon>
        <taxon>Lactobacillaceae</taxon>
        <taxon>Lacticaseibacillus</taxon>
    </lineage>
</organism>
<dbReference type="Gene3D" id="3.40.630.30">
    <property type="match status" value="1"/>
</dbReference>
<gene>
    <name evidence="2" type="ORF">ACFQ5J_04135</name>
</gene>
<dbReference type="CDD" id="cd04301">
    <property type="entry name" value="NAT_SF"/>
    <property type="match status" value="1"/>
</dbReference>
<evidence type="ECO:0000259" key="1">
    <source>
        <dbReference type="PROSITE" id="PS51186"/>
    </source>
</evidence>
<name>A0ABW4E6Q9_9LACO</name>
<comment type="caution">
    <text evidence="2">The sequence shown here is derived from an EMBL/GenBank/DDBJ whole genome shotgun (WGS) entry which is preliminary data.</text>
</comment>
<dbReference type="EMBL" id="JBHTON010000008">
    <property type="protein sequence ID" value="MFD1484421.1"/>
    <property type="molecule type" value="Genomic_DNA"/>
</dbReference>
<evidence type="ECO:0000313" key="3">
    <source>
        <dbReference type="Proteomes" id="UP001597252"/>
    </source>
</evidence>
<reference evidence="3" key="1">
    <citation type="journal article" date="2019" name="Int. J. Syst. Evol. Microbiol.">
        <title>The Global Catalogue of Microorganisms (GCM) 10K type strain sequencing project: providing services to taxonomists for standard genome sequencing and annotation.</title>
        <authorList>
            <consortium name="The Broad Institute Genomics Platform"/>
            <consortium name="The Broad Institute Genome Sequencing Center for Infectious Disease"/>
            <person name="Wu L."/>
            <person name="Ma J."/>
        </authorList>
    </citation>
    <scope>NUCLEOTIDE SEQUENCE [LARGE SCALE GENOMIC DNA]</scope>
    <source>
        <strain evidence="3">CCM 8903</strain>
    </source>
</reference>
<keyword evidence="2" id="KW-0808">Transferase</keyword>
<feature type="domain" description="N-acetyltransferase" evidence="1">
    <location>
        <begin position="1"/>
        <end position="156"/>
    </location>
</feature>
<dbReference type="GO" id="GO:0016746">
    <property type="term" value="F:acyltransferase activity"/>
    <property type="evidence" value="ECO:0007669"/>
    <property type="project" value="UniProtKB-KW"/>
</dbReference>
<sequence length="175" mass="18692">MRIQPVTKPYLNASLAVIAAAFANAPHTDGHEAELVTALRQSPAYHPDYDVIAVNDNDRVIGHAMLSPAVVVGETTRWPLFVLAPLAVHPDVQNRGVGGALLTYLEIQAGEDARRGIAILGDPAYYGRFGYQPAADFNITAPMTVPSANFMVKELLASGLHGVSGELQYAPEFGL</sequence>
<accession>A0ABW4E6Q9</accession>
<protein>
    <submittedName>
        <fullName evidence="2">GNAT family N-acetyltransferase</fullName>
        <ecNumber evidence="2">2.3.-.-</ecNumber>
    </submittedName>
</protein>